<keyword evidence="1" id="KW-0805">Transcription regulation</keyword>
<dbReference type="AlphaFoldDB" id="A0A936ZPB1"/>
<name>A0A936ZPB1_9BURK</name>
<reference evidence="5" key="1">
    <citation type="submission" date="2021-01" db="EMBL/GenBank/DDBJ databases">
        <title>Ramlibacter sp. strain AW1 16S ribosomal RNA gene Genome sequencing and assembly.</title>
        <authorList>
            <person name="Kang M."/>
        </authorList>
    </citation>
    <scope>NUCLEOTIDE SEQUENCE</scope>
    <source>
        <strain evidence="5">AW1</strain>
    </source>
</reference>
<evidence type="ECO:0000313" key="5">
    <source>
        <dbReference type="EMBL" id="MBL0423422.1"/>
    </source>
</evidence>
<dbReference type="PROSITE" id="PS50042">
    <property type="entry name" value="CNMP_BINDING_3"/>
    <property type="match status" value="1"/>
</dbReference>
<dbReference type="EMBL" id="JAEQNA010000016">
    <property type="protein sequence ID" value="MBL0423422.1"/>
    <property type="molecule type" value="Genomic_DNA"/>
</dbReference>
<accession>A0A936ZPB1</accession>
<protein>
    <submittedName>
        <fullName evidence="5">Crp/Fnr family transcriptional regulator</fullName>
    </submittedName>
</protein>
<dbReference type="Gene3D" id="2.60.120.10">
    <property type="entry name" value="Jelly Rolls"/>
    <property type="match status" value="1"/>
</dbReference>
<evidence type="ECO:0000256" key="2">
    <source>
        <dbReference type="ARBA" id="ARBA00023125"/>
    </source>
</evidence>
<keyword evidence="6" id="KW-1185">Reference proteome</keyword>
<dbReference type="Pfam" id="PF13545">
    <property type="entry name" value="HTH_Crp_2"/>
    <property type="match status" value="1"/>
</dbReference>
<evidence type="ECO:0000256" key="3">
    <source>
        <dbReference type="ARBA" id="ARBA00023163"/>
    </source>
</evidence>
<dbReference type="Proteomes" id="UP000613011">
    <property type="component" value="Unassembled WGS sequence"/>
</dbReference>
<dbReference type="InterPro" id="IPR036388">
    <property type="entry name" value="WH-like_DNA-bd_sf"/>
</dbReference>
<dbReference type="GO" id="GO:0003700">
    <property type="term" value="F:DNA-binding transcription factor activity"/>
    <property type="evidence" value="ECO:0007669"/>
    <property type="project" value="TreeGrafter"/>
</dbReference>
<keyword evidence="3" id="KW-0804">Transcription</keyword>
<dbReference type="InterPro" id="IPR000595">
    <property type="entry name" value="cNMP-bd_dom"/>
</dbReference>
<dbReference type="SMART" id="SM00100">
    <property type="entry name" value="cNMP"/>
    <property type="match status" value="1"/>
</dbReference>
<dbReference type="InterPro" id="IPR050397">
    <property type="entry name" value="Env_Response_Regulators"/>
</dbReference>
<dbReference type="SUPFAM" id="SSF51206">
    <property type="entry name" value="cAMP-binding domain-like"/>
    <property type="match status" value="1"/>
</dbReference>
<dbReference type="Pfam" id="PF00027">
    <property type="entry name" value="cNMP_binding"/>
    <property type="match status" value="1"/>
</dbReference>
<evidence type="ECO:0000256" key="1">
    <source>
        <dbReference type="ARBA" id="ARBA00023015"/>
    </source>
</evidence>
<dbReference type="InterPro" id="IPR036390">
    <property type="entry name" value="WH_DNA-bd_sf"/>
</dbReference>
<dbReference type="CDD" id="cd00038">
    <property type="entry name" value="CAP_ED"/>
    <property type="match status" value="1"/>
</dbReference>
<organism evidence="5 6">
    <name type="scientific">Ramlibacter aurantiacus</name>
    <dbReference type="NCBI Taxonomy" id="2801330"/>
    <lineage>
        <taxon>Bacteria</taxon>
        <taxon>Pseudomonadati</taxon>
        <taxon>Pseudomonadota</taxon>
        <taxon>Betaproteobacteria</taxon>
        <taxon>Burkholderiales</taxon>
        <taxon>Comamonadaceae</taxon>
        <taxon>Ramlibacter</taxon>
    </lineage>
</organism>
<comment type="caution">
    <text evidence="5">The sequence shown here is derived from an EMBL/GenBank/DDBJ whole genome shotgun (WGS) entry which is preliminary data.</text>
</comment>
<dbReference type="GO" id="GO:0005829">
    <property type="term" value="C:cytosol"/>
    <property type="evidence" value="ECO:0007669"/>
    <property type="project" value="TreeGrafter"/>
</dbReference>
<dbReference type="GO" id="GO:0003677">
    <property type="term" value="F:DNA binding"/>
    <property type="evidence" value="ECO:0007669"/>
    <property type="project" value="UniProtKB-KW"/>
</dbReference>
<keyword evidence="2" id="KW-0238">DNA-binding</keyword>
<evidence type="ECO:0000259" key="4">
    <source>
        <dbReference type="PROSITE" id="PS50042"/>
    </source>
</evidence>
<proteinExistence type="predicted"/>
<dbReference type="InterPro" id="IPR018490">
    <property type="entry name" value="cNMP-bd_dom_sf"/>
</dbReference>
<dbReference type="SUPFAM" id="SSF46785">
    <property type="entry name" value="Winged helix' DNA-binding domain"/>
    <property type="match status" value="1"/>
</dbReference>
<dbReference type="InterPro" id="IPR014710">
    <property type="entry name" value="RmlC-like_jellyroll"/>
</dbReference>
<dbReference type="PANTHER" id="PTHR24567">
    <property type="entry name" value="CRP FAMILY TRANSCRIPTIONAL REGULATORY PROTEIN"/>
    <property type="match status" value="1"/>
</dbReference>
<gene>
    <name evidence="5" type="ORF">JI739_24005</name>
</gene>
<dbReference type="PANTHER" id="PTHR24567:SF68">
    <property type="entry name" value="DNA-BINDING TRANSCRIPTIONAL DUAL REGULATOR CRP"/>
    <property type="match status" value="1"/>
</dbReference>
<dbReference type="InterPro" id="IPR012318">
    <property type="entry name" value="HTH_CRP"/>
</dbReference>
<sequence length="233" mass="26268">MRAPAVEFADSRELLEHSPWFESLSESGRSEVCRTVLDHEVRANCPLGSQGELPHYWYGVVAGLLKWSVLSVEGRSVTIGGQSVGSWFGEGTLLRGRPRNAELIALRPSRVALVPFETFAWLRKTEPSFNEFLLRQLNERMHWLLDALSARRLLDAEKLVARALSGLVDPLINPLGVRFLQISQEELANLADVSRQRCNEILTQLKRDHIVELEYGAIRILDAQTLQTTWALG</sequence>
<dbReference type="Gene3D" id="1.10.10.10">
    <property type="entry name" value="Winged helix-like DNA-binding domain superfamily/Winged helix DNA-binding domain"/>
    <property type="match status" value="1"/>
</dbReference>
<evidence type="ECO:0000313" key="6">
    <source>
        <dbReference type="Proteomes" id="UP000613011"/>
    </source>
</evidence>
<feature type="domain" description="Cyclic nucleotide-binding" evidence="4">
    <location>
        <begin position="20"/>
        <end position="119"/>
    </location>
</feature>